<evidence type="ECO:0000256" key="1">
    <source>
        <dbReference type="ARBA" id="ARBA00022723"/>
    </source>
</evidence>
<keyword evidence="6" id="KW-0539">Nucleus</keyword>
<keyword evidence="5" id="KW-0804">Transcription</keyword>
<accession>A0ABR4CMG4</accession>
<sequence length="792" mass="88613">MPCSTTGRSCDGYETSLLAHDSPPQGGPKSASLSSGTALSLLNSPSTSLELDAEECRGFAFFRERTVFEIKGAFRSSLWEQIALQISQREPAVLHAAVAVGIVHRDQSATQVARKNAFYHGLDKRQCAGLKQYVKAIEHLRIRIDSMLESGIEEANEVAMMCCLLFVCLELLWGRQMTALTHLGTGLKILTGRRPLRLGSGNTIILKPRSEDLVDQLLESFARLDFESTMFGQRSPHLHILPSGSMNQRLIVPSTFESLSEARRYMDILSSLMLRFRGQLLETTSQILPEEALDPISRYLQDHASTRIIDLADHPALFKDLTMLRDNLAVFSSALKTTKATIGARQDTVHPLILLELQHFYAHFLLSTCQTTREILCDTFNPLFEKVVHLSKQYLALQSTEGNIIPVFALDSGIIPALYLTAYKCRCPRIRREAISLMNRAPCQEGMWDGKLVAKFMTQVVKLEESRAGKPVFESSDIGEEARCSDVLVLFHTEKVGWGRLLCASTIFAINNSSPLLLSSYWDHSLIDQIINIAKKTMFLLSVASFSWLRLLLARSFGHSNDSESRGRIAKLLTKKANGPNNFMERKVAKSHKHLSQLNDLSLKLSTFKMVLPVQVLHVYYKGMALSVLDSDEKTCIYTIKCLPLAFEISPSISPSTTASPVASSSFSILTTNVKLLLHSRAILLHREKLFTRSYTYTSPGPARDEYDDEKAIEQKMHWEAEDLMSGDFKLMNESGQVFAWFRNKVFSTTELGRFEIMRDMEGREVEVLLTGLAMLAMVQSGKFGLMVIGGS</sequence>
<evidence type="ECO:0000256" key="2">
    <source>
        <dbReference type="ARBA" id="ARBA00022833"/>
    </source>
</evidence>
<dbReference type="EMBL" id="JAZHXI010000005">
    <property type="protein sequence ID" value="KAL2071150.1"/>
    <property type="molecule type" value="Genomic_DNA"/>
</dbReference>
<organism evidence="7 8">
    <name type="scientific">Oculimacula yallundae</name>
    <dbReference type="NCBI Taxonomy" id="86028"/>
    <lineage>
        <taxon>Eukaryota</taxon>
        <taxon>Fungi</taxon>
        <taxon>Dikarya</taxon>
        <taxon>Ascomycota</taxon>
        <taxon>Pezizomycotina</taxon>
        <taxon>Leotiomycetes</taxon>
        <taxon>Helotiales</taxon>
        <taxon>Ploettnerulaceae</taxon>
        <taxon>Oculimacula</taxon>
    </lineage>
</organism>
<keyword evidence="4" id="KW-0238">DNA-binding</keyword>
<dbReference type="PANTHER" id="PTHR36206:SF16">
    <property type="entry name" value="TRANSCRIPTION FACTOR DOMAIN-CONTAINING PROTEIN-RELATED"/>
    <property type="match status" value="1"/>
</dbReference>
<evidence type="ECO:0000256" key="3">
    <source>
        <dbReference type="ARBA" id="ARBA00023015"/>
    </source>
</evidence>
<dbReference type="Proteomes" id="UP001595075">
    <property type="component" value="Unassembled WGS sequence"/>
</dbReference>
<keyword evidence="8" id="KW-1185">Reference proteome</keyword>
<dbReference type="PANTHER" id="PTHR36206">
    <property type="entry name" value="ASPERCRYPTIN BIOSYNTHESIS CLUSTER-SPECIFIC TRANSCRIPTION REGULATOR ATNN-RELATED"/>
    <property type="match status" value="1"/>
</dbReference>
<comment type="caution">
    <text evidence="7">The sequence shown here is derived from an EMBL/GenBank/DDBJ whole genome shotgun (WGS) entry which is preliminary data.</text>
</comment>
<reference evidence="7 8" key="1">
    <citation type="journal article" date="2024" name="Commun. Biol.">
        <title>Comparative genomic analysis of thermophilic fungi reveals convergent evolutionary adaptations and gene losses.</title>
        <authorList>
            <person name="Steindorff A.S."/>
            <person name="Aguilar-Pontes M.V."/>
            <person name="Robinson A.J."/>
            <person name="Andreopoulos B."/>
            <person name="LaButti K."/>
            <person name="Kuo A."/>
            <person name="Mondo S."/>
            <person name="Riley R."/>
            <person name="Otillar R."/>
            <person name="Haridas S."/>
            <person name="Lipzen A."/>
            <person name="Grimwood J."/>
            <person name="Schmutz J."/>
            <person name="Clum A."/>
            <person name="Reid I.D."/>
            <person name="Moisan M.C."/>
            <person name="Butler G."/>
            <person name="Nguyen T.T.M."/>
            <person name="Dewar K."/>
            <person name="Conant G."/>
            <person name="Drula E."/>
            <person name="Henrissat B."/>
            <person name="Hansel C."/>
            <person name="Singer S."/>
            <person name="Hutchinson M.I."/>
            <person name="de Vries R.P."/>
            <person name="Natvig D.O."/>
            <person name="Powell A.J."/>
            <person name="Tsang A."/>
            <person name="Grigoriev I.V."/>
        </authorList>
    </citation>
    <scope>NUCLEOTIDE SEQUENCE [LARGE SCALE GENOMIC DNA]</scope>
    <source>
        <strain evidence="7 8">CBS 494.80</strain>
    </source>
</reference>
<evidence type="ECO:0000256" key="6">
    <source>
        <dbReference type="ARBA" id="ARBA00023242"/>
    </source>
</evidence>
<keyword evidence="2" id="KW-0862">Zinc</keyword>
<protein>
    <recommendedName>
        <fullName evidence="9">Spindle pole body component</fullName>
    </recommendedName>
</protein>
<evidence type="ECO:0000313" key="8">
    <source>
        <dbReference type="Proteomes" id="UP001595075"/>
    </source>
</evidence>
<gene>
    <name evidence="7" type="ORF">VTL71DRAFT_12385</name>
</gene>
<keyword evidence="3" id="KW-0805">Transcription regulation</keyword>
<dbReference type="Pfam" id="PF11951">
    <property type="entry name" value="Fungal_trans_2"/>
    <property type="match status" value="1"/>
</dbReference>
<keyword evidence="1" id="KW-0479">Metal-binding</keyword>
<dbReference type="InterPro" id="IPR021858">
    <property type="entry name" value="Fun_TF"/>
</dbReference>
<evidence type="ECO:0000256" key="4">
    <source>
        <dbReference type="ARBA" id="ARBA00023125"/>
    </source>
</evidence>
<dbReference type="InterPro" id="IPR052360">
    <property type="entry name" value="Transcr_Regulatory_Proteins"/>
</dbReference>
<evidence type="ECO:0000256" key="5">
    <source>
        <dbReference type="ARBA" id="ARBA00023163"/>
    </source>
</evidence>
<proteinExistence type="predicted"/>
<name>A0ABR4CMG4_9HELO</name>
<evidence type="ECO:0008006" key="9">
    <source>
        <dbReference type="Google" id="ProtNLM"/>
    </source>
</evidence>
<evidence type="ECO:0000313" key="7">
    <source>
        <dbReference type="EMBL" id="KAL2071150.1"/>
    </source>
</evidence>